<gene>
    <name evidence="1" type="ORF">AFUS01_LOCUS19361</name>
</gene>
<proteinExistence type="predicted"/>
<organism evidence="1 2">
    <name type="scientific">Allacma fusca</name>
    <dbReference type="NCBI Taxonomy" id="39272"/>
    <lineage>
        <taxon>Eukaryota</taxon>
        <taxon>Metazoa</taxon>
        <taxon>Ecdysozoa</taxon>
        <taxon>Arthropoda</taxon>
        <taxon>Hexapoda</taxon>
        <taxon>Collembola</taxon>
        <taxon>Symphypleona</taxon>
        <taxon>Sminthuridae</taxon>
        <taxon>Allacma</taxon>
    </lineage>
</organism>
<feature type="non-terminal residue" evidence="1">
    <location>
        <position position="1"/>
    </location>
</feature>
<evidence type="ECO:0000313" key="1">
    <source>
        <dbReference type="EMBL" id="CAG7730740.1"/>
    </source>
</evidence>
<accession>A0A8J2K0Z6</accession>
<reference evidence="1" key="1">
    <citation type="submission" date="2021-06" db="EMBL/GenBank/DDBJ databases">
        <authorList>
            <person name="Hodson N. C."/>
            <person name="Mongue J. A."/>
            <person name="Jaron S. K."/>
        </authorList>
    </citation>
    <scope>NUCLEOTIDE SEQUENCE</scope>
</reference>
<comment type="caution">
    <text evidence="1">The sequence shown here is derived from an EMBL/GenBank/DDBJ whole genome shotgun (WGS) entry which is preliminary data.</text>
</comment>
<name>A0A8J2K0Z6_9HEXA</name>
<sequence>LDGMEAVGSARKRAREGHTILQVFKAKRMNRQNTLDHYDTLFISN</sequence>
<dbReference type="EMBL" id="CAJVCH010199551">
    <property type="protein sequence ID" value="CAG7730740.1"/>
    <property type="molecule type" value="Genomic_DNA"/>
</dbReference>
<keyword evidence="2" id="KW-1185">Reference proteome</keyword>
<protein>
    <submittedName>
        <fullName evidence="1">Uncharacterized protein</fullName>
    </submittedName>
</protein>
<dbReference type="AlphaFoldDB" id="A0A8J2K0Z6"/>
<evidence type="ECO:0000313" key="2">
    <source>
        <dbReference type="Proteomes" id="UP000708208"/>
    </source>
</evidence>
<dbReference type="Proteomes" id="UP000708208">
    <property type="component" value="Unassembled WGS sequence"/>
</dbReference>